<dbReference type="Proteomes" id="UP000663855">
    <property type="component" value="Unassembled WGS sequence"/>
</dbReference>
<organism evidence="13 16">
    <name type="scientific">Rotaria magnacalcarata</name>
    <dbReference type="NCBI Taxonomy" id="392030"/>
    <lineage>
        <taxon>Eukaryota</taxon>
        <taxon>Metazoa</taxon>
        <taxon>Spiralia</taxon>
        <taxon>Gnathifera</taxon>
        <taxon>Rotifera</taxon>
        <taxon>Eurotatoria</taxon>
        <taxon>Bdelloidea</taxon>
        <taxon>Philodinida</taxon>
        <taxon>Philodinidae</taxon>
        <taxon>Rotaria</taxon>
    </lineage>
</organism>
<dbReference type="InterPro" id="IPR032675">
    <property type="entry name" value="LRR_dom_sf"/>
</dbReference>
<dbReference type="InterPro" id="IPR003591">
    <property type="entry name" value="Leu-rich_rpt_typical-subtyp"/>
</dbReference>
<keyword evidence="2" id="KW-0433">Leucine-rich repeat</keyword>
<evidence type="ECO:0000256" key="1">
    <source>
        <dbReference type="ARBA" id="ARBA00004167"/>
    </source>
</evidence>
<protein>
    <submittedName>
        <fullName evidence="13">Uncharacterized protein</fullName>
    </submittedName>
</protein>
<dbReference type="EMBL" id="CAJNRE010003271">
    <property type="protein sequence ID" value="CAF2014504.1"/>
    <property type="molecule type" value="Genomic_DNA"/>
</dbReference>
<evidence type="ECO:0000313" key="11">
    <source>
        <dbReference type="EMBL" id="CAF1108459.1"/>
    </source>
</evidence>
<evidence type="ECO:0000256" key="7">
    <source>
        <dbReference type="ARBA" id="ARBA00023136"/>
    </source>
</evidence>
<dbReference type="PANTHER" id="PTHR24365">
    <property type="entry name" value="TOLL-LIKE RECEPTOR"/>
    <property type="match status" value="1"/>
</dbReference>
<dbReference type="Gene3D" id="3.80.10.10">
    <property type="entry name" value="Ribonuclease Inhibitor"/>
    <property type="match status" value="2"/>
</dbReference>
<comment type="caution">
    <text evidence="13">The sequence shown here is derived from an EMBL/GenBank/DDBJ whole genome shotgun (WGS) entry which is preliminary data.</text>
</comment>
<dbReference type="EMBL" id="CAJNOV010002558">
    <property type="protein sequence ID" value="CAF1108459.1"/>
    <property type="molecule type" value="Genomic_DNA"/>
</dbReference>
<feature type="transmembrane region" description="Helical" evidence="9">
    <location>
        <begin position="549"/>
        <end position="574"/>
    </location>
</feature>
<dbReference type="InterPro" id="IPR001611">
    <property type="entry name" value="Leu-rich_rpt"/>
</dbReference>
<keyword evidence="7 9" id="KW-0472">Membrane</keyword>
<feature type="signal peptide" evidence="10">
    <location>
        <begin position="1"/>
        <end position="17"/>
    </location>
</feature>
<keyword evidence="5" id="KW-0677">Repeat</keyword>
<dbReference type="Pfam" id="PF13855">
    <property type="entry name" value="LRR_8"/>
    <property type="match status" value="1"/>
</dbReference>
<dbReference type="EMBL" id="CAJNOW010013745">
    <property type="protein sequence ID" value="CAF1623965.1"/>
    <property type="molecule type" value="Genomic_DNA"/>
</dbReference>
<name>A0A816MR57_9BILA</name>
<evidence type="ECO:0000256" key="5">
    <source>
        <dbReference type="ARBA" id="ARBA00022737"/>
    </source>
</evidence>
<dbReference type="EMBL" id="CAJOBH010005734">
    <property type="protein sequence ID" value="CAF4034030.1"/>
    <property type="molecule type" value="Genomic_DNA"/>
</dbReference>
<dbReference type="SMART" id="SM00365">
    <property type="entry name" value="LRR_SD22"/>
    <property type="match status" value="2"/>
</dbReference>
<evidence type="ECO:0000313" key="14">
    <source>
        <dbReference type="EMBL" id="CAF4001987.1"/>
    </source>
</evidence>
<dbReference type="GO" id="GO:0005886">
    <property type="term" value="C:plasma membrane"/>
    <property type="evidence" value="ECO:0007669"/>
    <property type="project" value="TreeGrafter"/>
</dbReference>
<dbReference type="OrthoDB" id="2015831at2759"/>
<dbReference type="SUPFAM" id="SSF52058">
    <property type="entry name" value="L domain-like"/>
    <property type="match status" value="2"/>
</dbReference>
<dbReference type="AlphaFoldDB" id="A0A816MR57"/>
<keyword evidence="4 10" id="KW-0732">Signal</keyword>
<keyword evidence="6 9" id="KW-1133">Transmembrane helix</keyword>
<evidence type="ECO:0000256" key="9">
    <source>
        <dbReference type="SAM" id="Phobius"/>
    </source>
</evidence>
<gene>
    <name evidence="15" type="ORF">BYL167_LOCUS15497</name>
    <name evidence="11" type="ORF">CJN711_LOCUS7515</name>
    <name evidence="14" type="ORF">GIL414_LOCUS11812</name>
    <name evidence="12" type="ORF">KQP761_LOCUS25048</name>
    <name evidence="13" type="ORF">MBJ925_LOCUS8891</name>
</gene>
<evidence type="ECO:0000256" key="6">
    <source>
        <dbReference type="ARBA" id="ARBA00022989"/>
    </source>
</evidence>
<dbReference type="GO" id="GO:0038023">
    <property type="term" value="F:signaling receptor activity"/>
    <property type="evidence" value="ECO:0007669"/>
    <property type="project" value="TreeGrafter"/>
</dbReference>
<comment type="subcellular location">
    <subcellularLocation>
        <location evidence="1">Membrane</location>
        <topology evidence="1">Single-pass membrane protein</topology>
    </subcellularLocation>
</comment>
<dbReference type="PROSITE" id="PS51450">
    <property type="entry name" value="LRR"/>
    <property type="match status" value="2"/>
</dbReference>
<keyword evidence="3 9" id="KW-0812">Transmembrane</keyword>
<dbReference type="SMART" id="SM00369">
    <property type="entry name" value="LRR_TYP"/>
    <property type="match status" value="3"/>
</dbReference>
<dbReference type="Proteomes" id="UP000663824">
    <property type="component" value="Unassembled WGS sequence"/>
</dbReference>
<feature type="chain" id="PRO_5036413000" evidence="10">
    <location>
        <begin position="18"/>
        <end position="758"/>
    </location>
</feature>
<evidence type="ECO:0000256" key="2">
    <source>
        <dbReference type="ARBA" id="ARBA00022614"/>
    </source>
</evidence>
<evidence type="ECO:0000256" key="4">
    <source>
        <dbReference type="ARBA" id="ARBA00022729"/>
    </source>
</evidence>
<dbReference type="PANTHER" id="PTHR24365:SF530">
    <property type="entry name" value="MSTPROX-RELATED"/>
    <property type="match status" value="1"/>
</dbReference>
<evidence type="ECO:0000256" key="10">
    <source>
        <dbReference type="SAM" id="SignalP"/>
    </source>
</evidence>
<dbReference type="GO" id="GO:0007165">
    <property type="term" value="P:signal transduction"/>
    <property type="evidence" value="ECO:0007669"/>
    <property type="project" value="TreeGrafter"/>
</dbReference>
<proteinExistence type="predicted"/>
<dbReference type="Proteomes" id="UP000681720">
    <property type="component" value="Unassembled WGS sequence"/>
</dbReference>
<evidence type="ECO:0000313" key="12">
    <source>
        <dbReference type="EMBL" id="CAF1623965.1"/>
    </source>
</evidence>
<dbReference type="Proteomes" id="UP000663834">
    <property type="component" value="Unassembled WGS sequence"/>
</dbReference>
<evidence type="ECO:0000313" key="15">
    <source>
        <dbReference type="EMBL" id="CAF4034030.1"/>
    </source>
</evidence>
<evidence type="ECO:0000313" key="16">
    <source>
        <dbReference type="Proteomes" id="UP000663824"/>
    </source>
</evidence>
<sequence>MMFILFIFLFFVGKSQSLDEWNCTENKHFLFSNDQLNEQCTITIEYISLQHYKQICITHRLSVKTLPLPSFNSNYAMHTFKINSCQLLTLNQLPFLLPATVENLDLSYNLLSTFTLSFPLPSYLKYLRLDHNPNLIDIKFSHNNGQQRLIGLSLRYNKKIRLSSLPPYLKQLDLTDCNLLQSPIFSLLRSLTKLTHLSLADNQLKQLPIIDKRTQLEYLNLSNNYLTYIDSGWLHKSLKILDLTFNRIESTEFFHEILTMNQTVKQIYRDPAINNPILEVSLHGNPLNCDCWLGSILNASSIEIVDLSLLQCKSHSVINMSDNDFLCSYSQHCAADCSCCDFEACDCHSVCPPECLCLHDTSWSNHIIQCQQRNLIDIHIHLPETITELNYEGNHIEDLKSFTFVGKKVLNKLNLAKNDIRNLTNDTFCGAANLREINLSYNRNLKIKLSSFNELFSCLKYLQYIILSEEQIYQDDKLSHEWILESNNDLLRLIRIKQQLSLESSSILNLHTLPTPTSIITSVSFPTKIFSLYHPETFMSSNFIQHNQLLIIAVFFLLLFVLLFFLLLIILAICRRKLRHHLKTELQRQRAQHYYYHTNLHPSTMKIANSNGPLAANESLYEQLPSLSSDSEQPFLYAEKKSTNINVPVLPPYPPTFRRYHCCHSANSHDYQYGRNPSIAACNSISSLQPNICPTVLVLGNHHEYSCELQKYLLSNQQDKNSMLYGNNETGFIATSRCQCNGHIENIDSSIYPNAHKL</sequence>
<accession>A0A816MR57</accession>
<evidence type="ECO:0000256" key="3">
    <source>
        <dbReference type="ARBA" id="ARBA00022692"/>
    </source>
</evidence>
<keyword evidence="8" id="KW-0325">Glycoprotein</keyword>
<evidence type="ECO:0000313" key="13">
    <source>
        <dbReference type="EMBL" id="CAF2014504.1"/>
    </source>
</evidence>
<reference evidence="13" key="1">
    <citation type="submission" date="2021-02" db="EMBL/GenBank/DDBJ databases">
        <authorList>
            <person name="Nowell W R."/>
        </authorList>
    </citation>
    <scope>NUCLEOTIDE SEQUENCE</scope>
</reference>
<dbReference type="Proteomes" id="UP000681967">
    <property type="component" value="Unassembled WGS sequence"/>
</dbReference>
<dbReference type="EMBL" id="CAJOBJ010004485">
    <property type="protein sequence ID" value="CAF4001987.1"/>
    <property type="molecule type" value="Genomic_DNA"/>
</dbReference>
<evidence type="ECO:0000256" key="8">
    <source>
        <dbReference type="ARBA" id="ARBA00023180"/>
    </source>
</evidence>